<dbReference type="FunCoup" id="A0A482XSD1">
    <property type="interactions" value="103"/>
</dbReference>
<dbReference type="OrthoDB" id="3900342at2759"/>
<dbReference type="PANTHER" id="PTHR43243:SF95">
    <property type="entry name" value="LD37241P"/>
    <property type="match status" value="1"/>
</dbReference>
<dbReference type="GO" id="GO:0097638">
    <property type="term" value="P:L-arginine import across plasma membrane"/>
    <property type="evidence" value="ECO:0007669"/>
    <property type="project" value="TreeGrafter"/>
</dbReference>
<accession>A0A482XSD1</accession>
<evidence type="ECO:0000256" key="4">
    <source>
        <dbReference type="ARBA" id="ARBA00023136"/>
    </source>
</evidence>
<feature type="transmembrane region" description="Helical" evidence="5">
    <location>
        <begin position="647"/>
        <end position="667"/>
    </location>
</feature>
<evidence type="ECO:0000256" key="2">
    <source>
        <dbReference type="ARBA" id="ARBA00022692"/>
    </source>
</evidence>
<evidence type="ECO:0000256" key="5">
    <source>
        <dbReference type="SAM" id="Phobius"/>
    </source>
</evidence>
<dbReference type="GO" id="GO:0061459">
    <property type="term" value="F:L-arginine transmembrane transporter activity"/>
    <property type="evidence" value="ECO:0007669"/>
    <property type="project" value="TreeGrafter"/>
</dbReference>
<proteinExistence type="predicted"/>
<dbReference type="InterPro" id="IPR029485">
    <property type="entry name" value="CAT_C"/>
</dbReference>
<dbReference type="InParanoid" id="A0A482XSD1"/>
<dbReference type="Pfam" id="PF13520">
    <property type="entry name" value="AA_permease_2"/>
    <property type="match status" value="1"/>
</dbReference>
<name>A0A482XSD1_LAOST</name>
<feature type="transmembrane region" description="Helical" evidence="5">
    <location>
        <begin position="275"/>
        <end position="296"/>
    </location>
</feature>
<dbReference type="SMR" id="A0A482XSD1"/>
<comment type="caution">
    <text evidence="7">The sequence shown here is derived from an EMBL/GenBank/DDBJ whole genome shotgun (WGS) entry which is preliminary data.</text>
</comment>
<dbReference type="GO" id="GO:0000064">
    <property type="term" value="F:L-ornithine transmembrane transporter activity"/>
    <property type="evidence" value="ECO:0007669"/>
    <property type="project" value="TreeGrafter"/>
</dbReference>
<evidence type="ECO:0000313" key="8">
    <source>
        <dbReference type="Proteomes" id="UP000291343"/>
    </source>
</evidence>
<organism evidence="7 8">
    <name type="scientific">Laodelphax striatellus</name>
    <name type="common">Small brown planthopper</name>
    <name type="synonym">Delphax striatella</name>
    <dbReference type="NCBI Taxonomy" id="195883"/>
    <lineage>
        <taxon>Eukaryota</taxon>
        <taxon>Metazoa</taxon>
        <taxon>Ecdysozoa</taxon>
        <taxon>Arthropoda</taxon>
        <taxon>Hexapoda</taxon>
        <taxon>Insecta</taxon>
        <taxon>Pterygota</taxon>
        <taxon>Neoptera</taxon>
        <taxon>Paraneoptera</taxon>
        <taxon>Hemiptera</taxon>
        <taxon>Auchenorrhyncha</taxon>
        <taxon>Fulgoroidea</taxon>
        <taxon>Delphacidae</taxon>
        <taxon>Criomorphinae</taxon>
        <taxon>Laodelphax</taxon>
    </lineage>
</organism>
<feature type="domain" description="Cationic amino acid transporter C-terminal" evidence="6">
    <location>
        <begin position="620"/>
        <end position="669"/>
    </location>
</feature>
<gene>
    <name evidence="7" type="ORF">LSTR_LSTR008554</name>
</gene>
<keyword evidence="4 5" id="KW-0472">Membrane</keyword>
<keyword evidence="2 5" id="KW-0812">Transmembrane</keyword>
<feature type="transmembrane region" description="Helical" evidence="5">
    <location>
        <begin position="364"/>
        <end position="389"/>
    </location>
</feature>
<reference evidence="7 8" key="1">
    <citation type="journal article" date="2017" name="Gigascience">
        <title>Genome sequence of the small brown planthopper, Laodelphax striatellus.</title>
        <authorList>
            <person name="Zhu J."/>
            <person name="Jiang F."/>
            <person name="Wang X."/>
            <person name="Yang P."/>
            <person name="Bao Y."/>
            <person name="Zhao W."/>
            <person name="Wang W."/>
            <person name="Lu H."/>
            <person name="Wang Q."/>
            <person name="Cui N."/>
            <person name="Li J."/>
            <person name="Chen X."/>
            <person name="Luo L."/>
            <person name="Yu J."/>
            <person name="Kang L."/>
            <person name="Cui F."/>
        </authorList>
    </citation>
    <scope>NUCLEOTIDE SEQUENCE [LARGE SCALE GENOMIC DNA]</scope>
    <source>
        <strain evidence="7">Lst14</strain>
    </source>
</reference>
<dbReference type="GO" id="GO:0005886">
    <property type="term" value="C:plasma membrane"/>
    <property type="evidence" value="ECO:0007669"/>
    <property type="project" value="TreeGrafter"/>
</dbReference>
<dbReference type="Pfam" id="PF13906">
    <property type="entry name" value="AA_permease_C"/>
    <property type="match status" value="1"/>
</dbReference>
<dbReference type="EMBL" id="QKKF02001725">
    <property type="protein sequence ID" value="RZF48594.1"/>
    <property type="molecule type" value="Genomic_DNA"/>
</dbReference>
<dbReference type="FunFam" id="1.20.1740.10:FF:000010">
    <property type="entry name" value="probable cationic amino acid transporter"/>
    <property type="match status" value="1"/>
</dbReference>
<keyword evidence="8" id="KW-1185">Reference proteome</keyword>
<feature type="transmembrane region" description="Helical" evidence="5">
    <location>
        <begin position="252"/>
        <end position="269"/>
    </location>
</feature>
<dbReference type="GO" id="GO:0015189">
    <property type="term" value="F:L-lysine transmembrane transporter activity"/>
    <property type="evidence" value="ECO:0007669"/>
    <property type="project" value="TreeGrafter"/>
</dbReference>
<feature type="transmembrane region" description="Helical" evidence="5">
    <location>
        <begin position="620"/>
        <end position="641"/>
    </location>
</feature>
<feature type="transmembrane region" description="Helical" evidence="5">
    <location>
        <begin position="556"/>
        <end position="579"/>
    </location>
</feature>
<sequence length="699" mass="77519">MVHNWNIIKRKTGVTSDMRRGQEVLKLTNSWLTLASVKKAETANTMNEMLSVNSIGGYKAIQYSWLTSGFYEEKSTKMQKWKNQDLILATAISQKLVKQDLTVIWIWRMLLTTTSFKLWEWGVYGPCGNFVRAVVCGLCGWLEAVARKRPSTGVTNRFCGCYGVPFGRVCYAEFAARVPKAGSAYIYSYVSVGELAAFIIGWNLILEYVIGTASVARGLSNYVDNLLDYAMKNALTEAFPINISFLSPYPDFLSCGFVLVQSLILAWGVKESTLLNNLFTSVNLLTVITVIVCGCWKADISNWMIKKENIPPNVKGGEGGFMPFGVPGIMAGAAKCFYGFVGFDCVATTGEEAKNPQKNIPLSIILSLIIIFLSYFGIATVITMMYPYYLQDPDAPLPFAFGEVGLPAVKIAVTVGAIFALCTSMLGAMFPLPRVLYAMSHDGLLYEFMSRIHPVTKTPVLATLLSGVFAGIMAAMFNLDQLIDMMSIGTLLAYTIVAICVLVLRYRDPNPVMYERPIMEIQNGMNGHKQKATTMGNINQLFNLTMMKYPNSTTELVAAWAITILILFIAGTCLCLIYFEEALANGEAWAFIAVAIMTAASLVTLYILHRQPQNNTPLTFKVPAVPLIPALSIFMNSYLMLKLDLHTWIRFGIWLFIGMIIYITYSIPNSVEGIKDRISAAERKPPKVPKRPTTDVTKF</sequence>
<dbReference type="STRING" id="195883.A0A482XSD1"/>
<evidence type="ECO:0000313" key="7">
    <source>
        <dbReference type="EMBL" id="RZF48594.1"/>
    </source>
</evidence>
<dbReference type="InterPro" id="IPR002293">
    <property type="entry name" value="AA/rel_permease1"/>
</dbReference>
<evidence type="ECO:0000256" key="1">
    <source>
        <dbReference type="ARBA" id="ARBA00004141"/>
    </source>
</evidence>
<dbReference type="AlphaFoldDB" id="A0A482XSD1"/>
<protein>
    <recommendedName>
        <fullName evidence="6">Cationic amino acid transporter C-terminal domain-containing protein</fullName>
    </recommendedName>
</protein>
<evidence type="ECO:0000259" key="6">
    <source>
        <dbReference type="Pfam" id="PF13906"/>
    </source>
</evidence>
<evidence type="ECO:0000256" key="3">
    <source>
        <dbReference type="ARBA" id="ARBA00022989"/>
    </source>
</evidence>
<keyword evidence="3 5" id="KW-1133">Transmembrane helix</keyword>
<dbReference type="Proteomes" id="UP000291343">
    <property type="component" value="Unassembled WGS sequence"/>
</dbReference>
<feature type="transmembrane region" description="Helical" evidence="5">
    <location>
        <begin position="485"/>
        <end position="506"/>
    </location>
</feature>
<feature type="transmembrane region" description="Helical" evidence="5">
    <location>
        <begin position="458"/>
        <end position="479"/>
    </location>
</feature>
<feature type="transmembrane region" description="Helical" evidence="5">
    <location>
        <begin position="409"/>
        <end position="437"/>
    </location>
</feature>
<dbReference type="Gene3D" id="1.20.1740.10">
    <property type="entry name" value="Amino acid/polyamine transporter I"/>
    <property type="match status" value="2"/>
</dbReference>
<comment type="subcellular location">
    <subcellularLocation>
        <location evidence="1">Membrane</location>
        <topology evidence="1">Multi-pass membrane protein</topology>
    </subcellularLocation>
</comment>
<feature type="transmembrane region" description="Helical" evidence="5">
    <location>
        <begin position="591"/>
        <end position="608"/>
    </location>
</feature>
<dbReference type="PANTHER" id="PTHR43243">
    <property type="entry name" value="INNER MEMBRANE TRANSPORTER YGJI-RELATED"/>
    <property type="match status" value="1"/>
</dbReference>